<dbReference type="OrthoDB" id="10410510at2759"/>
<evidence type="ECO:0000313" key="3">
    <source>
        <dbReference type="Proteomes" id="UP000237105"/>
    </source>
</evidence>
<evidence type="ECO:0000256" key="1">
    <source>
        <dbReference type="SAM" id="SignalP"/>
    </source>
</evidence>
<organism evidence="2 3">
    <name type="scientific">Parasponia andersonii</name>
    <name type="common">Sponia andersonii</name>
    <dbReference type="NCBI Taxonomy" id="3476"/>
    <lineage>
        <taxon>Eukaryota</taxon>
        <taxon>Viridiplantae</taxon>
        <taxon>Streptophyta</taxon>
        <taxon>Embryophyta</taxon>
        <taxon>Tracheophyta</taxon>
        <taxon>Spermatophyta</taxon>
        <taxon>Magnoliopsida</taxon>
        <taxon>eudicotyledons</taxon>
        <taxon>Gunneridae</taxon>
        <taxon>Pentapetalae</taxon>
        <taxon>rosids</taxon>
        <taxon>fabids</taxon>
        <taxon>Rosales</taxon>
        <taxon>Cannabaceae</taxon>
        <taxon>Parasponia</taxon>
    </lineage>
</organism>
<keyword evidence="1" id="KW-0732">Signal</keyword>
<evidence type="ECO:0000313" key="2">
    <source>
        <dbReference type="EMBL" id="PON63597.1"/>
    </source>
</evidence>
<proteinExistence type="predicted"/>
<gene>
    <name evidence="2" type="ORF">PanWU01x14_130710</name>
</gene>
<sequence length="93" mass="10737">MAKLPISLFSLHITILLAMSSSRFDLFLLCWLSEYGIIGGQIRPNDHKMKTTKKDSDATVPLFGHLEGCRWFFLTHLITNFYLRPFSHPRSLP</sequence>
<keyword evidence="3" id="KW-1185">Reference proteome</keyword>
<feature type="signal peptide" evidence="1">
    <location>
        <begin position="1"/>
        <end position="18"/>
    </location>
</feature>
<dbReference type="EMBL" id="JXTB01000103">
    <property type="protein sequence ID" value="PON63597.1"/>
    <property type="molecule type" value="Genomic_DNA"/>
</dbReference>
<protein>
    <recommendedName>
        <fullName evidence="4">Secreted protein</fullName>
    </recommendedName>
</protein>
<reference evidence="3" key="1">
    <citation type="submission" date="2016-06" db="EMBL/GenBank/DDBJ databases">
        <title>Parallel loss of symbiosis genes in relatives of nitrogen-fixing non-legume Parasponia.</title>
        <authorList>
            <person name="Van Velzen R."/>
            <person name="Holmer R."/>
            <person name="Bu F."/>
            <person name="Rutten L."/>
            <person name="Van Zeijl A."/>
            <person name="Liu W."/>
            <person name="Santuari L."/>
            <person name="Cao Q."/>
            <person name="Sharma T."/>
            <person name="Shen D."/>
            <person name="Roswanjaya Y."/>
            <person name="Wardhani T."/>
            <person name="Kalhor M.S."/>
            <person name="Jansen J."/>
            <person name="Van den Hoogen J."/>
            <person name="Gungor B."/>
            <person name="Hartog M."/>
            <person name="Hontelez J."/>
            <person name="Verver J."/>
            <person name="Yang W.-C."/>
            <person name="Schijlen E."/>
            <person name="Repin R."/>
            <person name="Schilthuizen M."/>
            <person name="Schranz E."/>
            <person name="Heidstra R."/>
            <person name="Miyata K."/>
            <person name="Fedorova E."/>
            <person name="Kohlen W."/>
            <person name="Bisseling T."/>
            <person name="Smit S."/>
            <person name="Geurts R."/>
        </authorList>
    </citation>
    <scope>NUCLEOTIDE SEQUENCE [LARGE SCALE GENOMIC DNA]</scope>
    <source>
        <strain evidence="3">cv. WU1-14</strain>
    </source>
</reference>
<evidence type="ECO:0008006" key="4">
    <source>
        <dbReference type="Google" id="ProtNLM"/>
    </source>
</evidence>
<dbReference type="AlphaFoldDB" id="A0A2P5CRC5"/>
<feature type="non-terminal residue" evidence="2">
    <location>
        <position position="93"/>
    </location>
</feature>
<name>A0A2P5CRC5_PARAD</name>
<accession>A0A2P5CRC5</accession>
<comment type="caution">
    <text evidence="2">The sequence shown here is derived from an EMBL/GenBank/DDBJ whole genome shotgun (WGS) entry which is preliminary data.</text>
</comment>
<dbReference type="Proteomes" id="UP000237105">
    <property type="component" value="Unassembled WGS sequence"/>
</dbReference>
<feature type="chain" id="PRO_5015162138" description="Secreted protein" evidence="1">
    <location>
        <begin position="19"/>
        <end position="93"/>
    </location>
</feature>